<name>A0ACB8UEE9_9APHY</name>
<evidence type="ECO:0000313" key="1">
    <source>
        <dbReference type="EMBL" id="KAI0092631.1"/>
    </source>
</evidence>
<comment type="caution">
    <text evidence="1">The sequence shown here is derived from an EMBL/GenBank/DDBJ whole genome shotgun (WGS) entry which is preliminary data.</text>
</comment>
<keyword evidence="2" id="KW-1185">Reference proteome</keyword>
<evidence type="ECO:0000313" key="2">
    <source>
        <dbReference type="Proteomes" id="UP001055072"/>
    </source>
</evidence>
<proteinExistence type="predicted"/>
<reference evidence="1" key="1">
    <citation type="journal article" date="2021" name="Environ. Microbiol.">
        <title>Gene family expansions and transcriptome signatures uncover fungal adaptations to wood decay.</title>
        <authorList>
            <person name="Hage H."/>
            <person name="Miyauchi S."/>
            <person name="Viragh M."/>
            <person name="Drula E."/>
            <person name="Min B."/>
            <person name="Chaduli D."/>
            <person name="Navarro D."/>
            <person name="Favel A."/>
            <person name="Norest M."/>
            <person name="Lesage-Meessen L."/>
            <person name="Balint B."/>
            <person name="Merenyi Z."/>
            <person name="de Eugenio L."/>
            <person name="Morin E."/>
            <person name="Martinez A.T."/>
            <person name="Baldrian P."/>
            <person name="Stursova M."/>
            <person name="Martinez M.J."/>
            <person name="Novotny C."/>
            <person name="Magnuson J.K."/>
            <person name="Spatafora J.W."/>
            <person name="Maurice S."/>
            <person name="Pangilinan J."/>
            <person name="Andreopoulos W."/>
            <person name="LaButti K."/>
            <person name="Hundley H."/>
            <person name="Na H."/>
            <person name="Kuo A."/>
            <person name="Barry K."/>
            <person name="Lipzen A."/>
            <person name="Henrissat B."/>
            <person name="Riley R."/>
            <person name="Ahrendt S."/>
            <person name="Nagy L.G."/>
            <person name="Grigoriev I.V."/>
            <person name="Martin F."/>
            <person name="Rosso M.N."/>
        </authorList>
    </citation>
    <scope>NUCLEOTIDE SEQUENCE</scope>
    <source>
        <strain evidence="1">CBS 384.51</strain>
    </source>
</reference>
<organism evidence="1 2">
    <name type="scientific">Irpex rosettiformis</name>
    <dbReference type="NCBI Taxonomy" id="378272"/>
    <lineage>
        <taxon>Eukaryota</taxon>
        <taxon>Fungi</taxon>
        <taxon>Dikarya</taxon>
        <taxon>Basidiomycota</taxon>
        <taxon>Agaricomycotina</taxon>
        <taxon>Agaricomycetes</taxon>
        <taxon>Polyporales</taxon>
        <taxon>Irpicaceae</taxon>
        <taxon>Irpex</taxon>
    </lineage>
</organism>
<gene>
    <name evidence="1" type="ORF">BDY19DRAFT_903416</name>
</gene>
<dbReference type="EMBL" id="MU274903">
    <property type="protein sequence ID" value="KAI0092631.1"/>
    <property type="molecule type" value="Genomic_DNA"/>
</dbReference>
<accession>A0ACB8UEE9</accession>
<sequence>MDICESFALDDAAKTAGRDTDECPNVVLPLLFAIPPSSPADLTRLMGNLCALHDAAKRRVARDSVPEKIFIARFRDVKPARSKECRVLRASGERGRGGKTVGTVQDAQRGGGVRWQAYARTIGRRLQVPLLFDLVDQPRIDRVSLRQALNTYLFLLGFCLTFIRTPHNPIHPARQMQKALLRTFERIRSREESERDGQNV</sequence>
<protein>
    <submittedName>
        <fullName evidence="1">Uncharacterized protein</fullName>
    </submittedName>
</protein>
<dbReference type="Proteomes" id="UP001055072">
    <property type="component" value="Unassembled WGS sequence"/>
</dbReference>